<protein>
    <submittedName>
        <fullName evidence="2">Uncharacterized protein</fullName>
    </submittedName>
</protein>
<feature type="region of interest" description="Disordered" evidence="1">
    <location>
        <begin position="1"/>
        <end position="23"/>
    </location>
</feature>
<proteinExistence type="predicted"/>
<evidence type="ECO:0000313" key="2">
    <source>
        <dbReference type="EMBL" id="KKM66935.1"/>
    </source>
</evidence>
<comment type="caution">
    <text evidence="2">The sequence shown here is derived from an EMBL/GenBank/DDBJ whole genome shotgun (WGS) entry which is preliminary data.</text>
</comment>
<feature type="non-terminal residue" evidence="2">
    <location>
        <position position="1"/>
    </location>
</feature>
<evidence type="ECO:0000256" key="1">
    <source>
        <dbReference type="SAM" id="MobiDB-lite"/>
    </source>
</evidence>
<accession>A0A0F9LRE1</accession>
<reference evidence="2" key="1">
    <citation type="journal article" date="2015" name="Nature">
        <title>Complex archaea that bridge the gap between prokaryotes and eukaryotes.</title>
        <authorList>
            <person name="Spang A."/>
            <person name="Saw J.H."/>
            <person name="Jorgensen S.L."/>
            <person name="Zaremba-Niedzwiedzka K."/>
            <person name="Martijn J."/>
            <person name="Lind A.E."/>
            <person name="van Eijk R."/>
            <person name="Schleper C."/>
            <person name="Guy L."/>
            <person name="Ettema T.J."/>
        </authorList>
    </citation>
    <scope>NUCLEOTIDE SEQUENCE</scope>
</reference>
<gene>
    <name evidence="2" type="ORF">LCGC14_1476250</name>
</gene>
<dbReference type="AlphaFoldDB" id="A0A0F9LRE1"/>
<name>A0A0F9LRE1_9ZZZZ</name>
<organism evidence="2">
    <name type="scientific">marine sediment metagenome</name>
    <dbReference type="NCBI Taxonomy" id="412755"/>
    <lineage>
        <taxon>unclassified sequences</taxon>
        <taxon>metagenomes</taxon>
        <taxon>ecological metagenomes</taxon>
    </lineage>
</organism>
<sequence>SMEYNELNMVDTDLQHNSRGKGV</sequence>
<dbReference type="EMBL" id="LAZR01010441">
    <property type="protein sequence ID" value="KKM66935.1"/>
    <property type="molecule type" value="Genomic_DNA"/>
</dbReference>